<keyword evidence="14" id="KW-0675">Receptor</keyword>
<comment type="subcellular location">
    <subcellularLocation>
        <location evidence="1">Cell membrane</location>
        <topology evidence="1">Single-pass type I membrane protein</topology>
    </subcellularLocation>
</comment>
<dbReference type="EMBL" id="JAHRHJ020000008">
    <property type="protein sequence ID" value="KAH9304303.1"/>
    <property type="molecule type" value="Genomic_DNA"/>
</dbReference>
<dbReference type="InterPro" id="IPR000719">
    <property type="entry name" value="Prot_kinase_dom"/>
</dbReference>
<evidence type="ECO:0000256" key="7">
    <source>
        <dbReference type="ARBA" id="ARBA00022729"/>
    </source>
</evidence>
<dbReference type="InterPro" id="IPR017441">
    <property type="entry name" value="Protein_kinase_ATP_BS"/>
</dbReference>
<evidence type="ECO:0000256" key="18">
    <source>
        <dbReference type="SAM" id="Phobius"/>
    </source>
</evidence>
<keyword evidence="21" id="KW-1185">Reference proteome</keyword>
<evidence type="ECO:0000256" key="10">
    <source>
        <dbReference type="ARBA" id="ARBA00022777"/>
    </source>
</evidence>
<evidence type="ECO:0000256" key="16">
    <source>
        <dbReference type="PROSITE-ProRule" id="PRU10141"/>
    </source>
</evidence>
<dbReference type="PROSITE" id="PS50011">
    <property type="entry name" value="PROTEIN_KINASE_DOM"/>
    <property type="match status" value="1"/>
</dbReference>
<comment type="similarity">
    <text evidence="2">In the N-terminal section; belongs to the leguminous lectin family.</text>
</comment>
<evidence type="ECO:0000256" key="1">
    <source>
        <dbReference type="ARBA" id="ARBA00004251"/>
    </source>
</evidence>
<feature type="transmembrane region" description="Helical" evidence="18">
    <location>
        <begin position="173"/>
        <end position="196"/>
    </location>
</feature>
<evidence type="ECO:0000313" key="21">
    <source>
        <dbReference type="Proteomes" id="UP000824469"/>
    </source>
</evidence>
<comment type="similarity">
    <text evidence="3">In the C-terminal section; belongs to the protein kinase superfamily. Ser/Thr protein kinase family.</text>
</comment>
<keyword evidence="9 16" id="KW-0547">Nucleotide-binding</keyword>
<dbReference type="FunFam" id="1.10.510.10:FF:000240">
    <property type="entry name" value="Lectin-domain containing receptor kinase A4.3"/>
    <property type="match status" value="1"/>
</dbReference>
<dbReference type="AlphaFoldDB" id="A0AA38CT98"/>
<dbReference type="GO" id="GO:0030246">
    <property type="term" value="F:carbohydrate binding"/>
    <property type="evidence" value="ECO:0007669"/>
    <property type="project" value="UniProtKB-KW"/>
</dbReference>
<dbReference type="PROSITE" id="PS00108">
    <property type="entry name" value="PROTEIN_KINASE_ST"/>
    <property type="match status" value="1"/>
</dbReference>
<keyword evidence="5" id="KW-0808">Transferase</keyword>
<feature type="region of interest" description="Disordered" evidence="17">
    <location>
        <begin position="546"/>
        <end position="569"/>
    </location>
</feature>
<keyword evidence="8" id="KW-0430">Lectin</keyword>
<dbReference type="GO" id="GO:0002229">
    <property type="term" value="P:defense response to oomycetes"/>
    <property type="evidence" value="ECO:0007669"/>
    <property type="project" value="UniProtKB-ARBA"/>
</dbReference>
<evidence type="ECO:0000256" key="13">
    <source>
        <dbReference type="ARBA" id="ARBA00023136"/>
    </source>
</evidence>
<feature type="binding site" evidence="16">
    <location>
        <position position="269"/>
    </location>
    <ligand>
        <name>ATP</name>
        <dbReference type="ChEBI" id="CHEBI:30616"/>
    </ligand>
</feature>
<dbReference type="SUPFAM" id="SSF49899">
    <property type="entry name" value="Concanavalin A-like lectins/glucanases"/>
    <property type="match status" value="1"/>
</dbReference>
<organism evidence="20 21">
    <name type="scientific">Taxus chinensis</name>
    <name type="common">Chinese yew</name>
    <name type="synonym">Taxus wallichiana var. chinensis</name>
    <dbReference type="NCBI Taxonomy" id="29808"/>
    <lineage>
        <taxon>Eukaryota</taxon>
        <taxon>Viridiplantae</taxon>
        <taxon>Streptophyta</taxon>
        <taxon>Embryophyta</taxon>
        <taxon>Tracheophyta</taxon>
        <taxon>Spermatophyta</taxon>
        <taxon>Pinopsida</taxon>
        <taxon>Pinidae</taxon>
        <taxon>Conifers II</taxon>
        <taxon>Cupressales</taxon>
        <taxon>Taxaceae</taxon>
        <taxon>Taxus</taxon>
    </lineage>
</organism>
<dbReference type="SUPFAM" id="SSF56112">
    <property type="entry name" value="Protein kinase-like (PK-like)"/>
    <property type="match status" value="1"/>
</dbReference>
<evidence type="ECO:0000313" key="20">
    <source>
        <dbReference type="EMBL" id="KAH9304303.1"/>
    </source>
</evidence>
<gene>
    <name evidence="20" type="ORF">KI387_008707</name>
</gene>
<dbReference type="GO" id="GO:0005886">
    <property type="term" value="C:plasma membrane"/>
    <property type="evidence" value="ECO:0007669"/>
    <property type="project" value="UniProtKB-SubCell"/>
</dbReference>
<keyword evidence="10" id="KW-0418">Kinase</keyword>
<keyword evidence="4" id="KW-1003">Cell membrane</keyword>
<comment type="caution">
    <text evidence="20">The sequence shown here is derived from an EMBL/GenBank/DDBJ whole genome shotgun (WGS) entry which is preliminary data.</text>
</comment>
<keyword evidence="6 18" id="KW-0812">Transmembrane</keyword>
<dbReference type="InterPro" id="IPR001220">
    <property type="entry name" value="Legume_lectin_dom"/>
</dbReference>
<accession>A0AA38CT98</accession>
<dbReference type="InterPro" id="IPR050528">
    <property type="entry name" value="L-type_Lectin-RKs"/>
</dbReference>
<dbReference type="InterPro" id="IPR008271">
    <property type="entry name" value="Ser/Thr_kinase_AS"/>
</dbReference>
<protein>
    <recommendedName>
        <fullName evidence="19">Protein kinase domain-containing protein</fullName>
    </recommendedName>
</protein>
<evidence type="ECO:0000256" key="4">
    <source>
        <dbReference type="ARBA" id="ARBA00022475"/>
    </source>
</evidence>
<dbReference type="GO" id="GO:0005524">
    <property type="term" value="F:ATP binding"/>
    <property type="evidence" value="ECO:0007669"/>
    <property type="project" value="UniProtKB-UniRule"/>
</dbReference>
<dbReference type="InterPro" id="IPR013320">
    <property type="entry name" value="ConA-like_dom_sf"/>
</dbReference>
<feature type="domain" description="Protein kinase" evidence="19">
    <location>
        <begin position="240"/>
        <end position="526"/>
    </location>
</feature>
<dbReference type="InterPro" id="IPR011009">
    <property type="entry name" value="Kinase-like_dom_sf"/>
</dbReference>
<name>A0AA38CT98_TAXCH</name>
<dbReference type="PANTHER" id="PTHR27007">
    <property type="match status" value="1"/>
</dbReference>
<evidence type="ECO:0000256" key="12">
    <source>
        <dbReference type="ARBA" id="ARBA00022989"/>
    </source>
</evidence>
<dbReference type="PROSITE" id="PS00107">
    <property type="entry name" value="PROTEIN_KINASE_ATP"/>
    <property type="match status" value="1"/>
</dbReference>
<evidence type="ECO:0000259" key="19">
    <source>
        <dbReference type="PROSITE" id="PS50011"/>
    </source>
</evidence>
<dbReference type="FunFam" id="3.30.200.20:FF:000168">
    <property type="entry name" value="L-type lectin-domain containing receptor kinase IX.1"/>
    <property type="match status" value="1"/>
</dbReference>
<evidence type="ECO:0000256" key="11">
    <source>
        <dbReference type="ARBA" id="ARBA00022840"/>
    </source>
</evidence>
<evidence type="ECO:0000256" key="15">
    <source>
        <dbReference type="ARBA" id="ARBA00023180"/>
    </source>
</evidence>
<dbReference type="Gene3D" id="2.60.120.200">
    <property type="match status" value="1"/>
</dbReference>
<evidence type="ECO:0000256" key="2">
    <source>
        <dbReference type="ARBA" id="ARBA00008536"/>
    </source>
</evidence>
<dbReference type="GO" id="GO:0004672">
    <property type="term" value="F:protein kinase activity"/>
    <property type="evidence" value="ECO:0007669"/>
    <property type="project" value="InterPro"/>
</dbReference>
<keyword evidence="11 16" id="KW-0067">ATP-binding</keyword>
<keyword evidence="13 18" id="KW-0472">Membrane</keyword>
<keyword evidence="12 18" id="KW-1133">Transmembrane helix</keyword>
<evidence type="ECO:0000256" key="9">
    <source>
        <dbReference type="ARBA" id="ARBA00022741"/>
    </source>
</evidence>
<dbReference type="SMART" id="SM00220">
    <property type="entry name" value="S_TKc"/>
    <property type="match status" value="1"/>
</dbReference>
<reference evidence="20 21" key="1">
    <citation type="journal article" date="2021" name="Nat. Plants">
        <title>The Taxus genome provides insights into paclitaxel biosynthesis.</title>
        <authorList>
            <person name="Xiong X."/>
            <person name="Gou J."/>
            <person name="Liao Q."/>
            <person name="Li Y."/>
            <person name="Zhou Q."/>
            <person name="Bi G."/>
            <person name="Li C."/>
            <person name="Du R."/>
            <person name="Wang X."/>
            <person name="Sun T."/>
            <person name="Guo L."/>
            <person name="Liang H."/>
            <person name="Lu P."/>
            <person name="Wu Y."/>
            <person name="Zhang Z."/>
            <person name="Ro D.K."/>
            <person name="Shang Y."/>
            <person name="Huang S."/>
            <person name="Yan J."/>
        </authorList>
    </citation>
    <scope>NUCLEOTIDE SEQUENCE [LARGE SCALE GENOMIC DNA]</scope>
    <source>
        <strain evidence="20">Ta-2019</strain>
    </source>
</reference>
<evidence type="ECO:0000256" key="3">
    <source>
        <dbReference type="ARBA" id="ARBA00010217"/>
    </source>
</evidence>
<evidence type="ECO:0000256" key="14">
    <source>
        <dbReference type="ARBA" id="ARBA00023170"/>
    </source>
</evidence>
<dbReference type="Gene3D" id="1.10.510.10">
    <property type="entry name" value="Transferase(Phosphotransferase) domain 1"/>
    <property type="match status" value="1"/>
</dbReference>
<evidence type="ECO:0000256" key="8">
    <source>
        <dbReference type="ARBA" id="ARBA00022734"/>
    </source>
</evidence>
<evidence type="ECO:0000256" key="5">
    <source>
        <dbReference type="ARBA" id="ARBA00022679"/>
    </source>
</evidence>
<proteinExistence type="inferred from homology"/>
<dbReference type="Pfam" id="PF00069">
    <property type="entry name" value="Pkinase"/>
    <property type="match status" value="1"/>
</dbReference>
<evidence type="ECO:0000256" key="17">
    <source>
        <dbReference type="SAM" id="MobiDB-lite"/>
    </source>
</evidence>
<dbReference type="OMA" id="MAPEYIC"/>
<dbReference type="Proteomes" id="UP000824469">
    <property type="component" value="Unassembled WGS sequence"/>
</dbReference>
<feature type="compositionally biased region" description="Basic and acidic residues" evidence="17">
    <location>
        <begin position="554"/>
        <end position="563"/>
    </location>
</feature>
<keyword evidence="7" id="KW-0732">Signal</keyword>
<dbReference type="Gene3D" id="3.30.200.20">
    <property type="entry name" value="Phosphorylase Kinase, domain 1"/>
    <property type="match status" value="1"/>
</dbReference>
<keyword evidence="15" id="KW-0325">Glycoprotein</keyword>
<dbReference type="Pfam" id="PF00139">
    <property type="entry name" value="Lectin_legB"/>
    <property type="match status" value="1"/>
</dbReference>
<sequence>MNYSNRSESDYGDGIAFFLAPKGNAYFVPQYTNGGWFGLVGDVFSALPAFFAVAFSSYDGVVGTVPKSLSEYGFLKNATFRGLNNGTIWDAWIDYNSSTEMFQVYVSSGSHNQKSQKNLILEQSVNLSEYLSGNVTVGLSSAAWNSSETHDIFSWSFNSSLATVSRKKSWRKVIISTVVSGVVACITGTLLFWGYFAFVKRKKLASFRRQELADMDLDRILHHIPKRFSMDDLIAGTNNFSETGKLGQGGFGGVYKCILSKTNEIVAVKRIKEGSRQGIKEFISEVSIVSRVRHRNLVQLLGWCHEREQLLLVYEYMPNGSLDKHLFVRYEEEEEGSFPVLQWSLRYKIAREIASALLYLHEEWDQCVVHRDVKSSNVMLDSNFSAKLGDFGLARLLNHDHLAQTTQAAGTLGYLAPECVAWGKTSRESDVYSFGAVALELASGKRAVDMSLLEFGMRIVVWAWDLYGKGRVLEAADMKLNGEFERVEMEQLIVAGLWCSHPDATSRPKMRQVLKLLNFEATPPHLPQEIPVASYNAQISLSGPSLSSCTTVSDRNEPEEPIHHMSLQS</sequence>
<evidence type="ECO:0000256" key="6">
    <source>
        <dbReference type="ARBA" id="ARBA00022692"/>
    </source>
</evidence>